<dbReference type="Pfam" id="PF07019">
    <property type="entry name" value="EMC6"/>
    <property type="match status" value="1"/>
</dbReference>
<evidence type="ECO:0000256" key="3">
    <source>
        <dbReference type="ARBA" id="ARBA00022692"/>
    </source>
</evidence>
<dbReference type="AlphaFoldDB" id="A0AAD9IJG3"/>
<gene>
    <name evidence="7" type="ORF">QBZ16_003691</name>
</gene>
<evidence type="ECO:0000256" key="1">
    <source>
        <dbReference type="ARBA" id="ARBA00004477"/>
    </source>
</evidence>
<reference evidence="7" key="1">
    <citation type="submission" date="2021-01" db="EMBL/GenBank/DDBJ databases">
        <authorList>
            <person name="Eckstrom K.M.E."/>
        </authorList>
    </citation>
    <scope>NUCLEOTIDE SEQUENCE</scope>
    <source>
        <strain evidence="7">UVCC 0001</strain>
    </source>
</reference>
<keyword evidence="8" id="KW-1185">Reference proteome</keyword>
<dbReference type="GO" id="GO:0005789">
    <property type="term" value="C:endoplasmic reticulum membrane"/>
    <property type="evidence" value="ECO:0007669"/>
    <property type="project" value="UniProtKB-SubCell"/>
</dbReference>
<keyword evidence="4" id="KW-0256">Endoplasmic reticulum</keyword>
<comment type="caution">
    <text evidence="7">The sequence shown here is derived from an EMBL/GenBank/DDBJ whole genome shotgun (WGS) entry which is preliminary data.</text>
</comment>
<organism evidence="7 8">
    <name type="scientific">Prototheca wickerhamii</name>
    <dbReference type="NCBI Taxonomy" id="3111"/>
    <lineage>
        <taxon>Eukaryota</taxon>
        <taxon>Viridiplantae</taxon>
        <taxon>Chlorophyta</taxon>
        <taxon>core chlorophytes</taxon>
        <taxon>Trebouxiophyceae</taxon>
        <taxon>Chlorellales</taxon>
        <taxon>Chlorellaceae</taxon>
        <taxon>Prototheca</taxon>
    </lineage>
</organism>
<keyword evidence="6" id="KW-0472">Membrane</keyword>
<name>A0AAD9IJG3_PROWI</name>
<dbReference type="Proteomes" id="UP001255856">
    <property type="component" value="Unassembled WGS sequence"/>
</dbReference>
<comment type="subcellular location">
    <subcellularLocation>
        <location evidence="1">Endoplasmic reticulum membrane</location>
        <topology evidence="1">Multi-pass membrane protein</topology>
    </subcellularLocation>
</comment>
<evidence type="ECO:0000313" key="7">
    <source>
        <dbReference type="EMBL" id="KAK2078851.1"/>
    </source>
</evidence>
<keyword evidence="5" id="KW-1133">Transmembrane helix</keyword>
<evidence type="ECO:0000256" key="4">
    <source>
        <dbReference type="ARBA" id="ARBA00022824"/>
    </source>
</evidence>
<accession>A0AAD9IJG3</accession>
<dbReference type="InterPro" id="IPR029008">
    <property type="entry name" value="EMC6-like"/>
</dbReference>
<sequence>MAAPITSSFHADKPLGQMAFIPSSMKNNMELGALLFAKTGGEPAKYFPTKYTIFTSNILAQSELLTFVLFWTLSNNIVYLF</sequence>
<evidence type="ECO:0000313" key="8">
    <source>
        <dbReference type="Proteomes" id="UP001255856"/>
    </source>
</evidence>
<evidence type="ECO:0000256" key="5">
    <source>
        <dbReference type="ARBA" id="ARBA00022989"/>
    </source>
</evidence>
<protein>
    <submittedName>
        <fullName evidence="7">Uncharacterized protein</fullName>
    </submittedName>
</protein>
<comment type="similarity">
    <text evidence="2">Belongs to the EMC6 family.</text>
</comment>
<keyword evidence="3" id="KW-0812">Transmembrane</keyword>
<dbReference type="EMBL" id="JASFZW010000004">
    <property type="protein sequence ID" value="KAK2078851.1"/>
    <property type="molecule type" value="Genomic_DNA"/>
</dbReference>
<proteinExistence type="inferred from homology"/>
<evidence type="ECO:0000256" key="2">
    <source>
        <dbReference type="ARBA" id="ARBA00009436"/>
    </source>
</evidence>
<evidence type="ECO:0000256" key="6">
    <source>
        <dbReference type="ARBA" id="ARBA00023136"/>
    </source>
</evidence>